<dbReference type="InterPro" id="IPR051804">
    <property type="entry name" value="Carb_Metab_Reg_Kinase/Isom"/>
</dbReference>
<dbReference type="Pfam" id="PF00480">
    <property type="entry name" value="ROK"/>
    <property type="match status" value="1"/>
</dbReference>
<proteinExistence type="predicted"/>
<evidence type="ECO:0000256" key="4">
    <source>
        <dbReference type="ARBA" id="ARBA00022842"/>
    </source>
</evidence>
<dbReference type="EC" id="2.7.1.4" evidence="5"/>
<evidence type="ECO:0000256" key="3">
    <source>
        <dbReference type="ARBA" id="ARBA00022833"/>
    </source>
</evidence>
<comment type="cofactor">
    <cofactor evidence="1">
        <name>Mg(2+)</name>
        <dbReference type="ChEBI" id="CHEBI:18420"/>
    </cofactor>
</comment>
<dbReference type="PANTHER" id="PTHR42742">
    <property type="entry name" value="TRANSCRIPTIONAL REPRESSOR MPRA"/>
    <property type="match status" value="1"/>
</dbReference>
<evidence type="ECO:0000313" key="8">
    <source>
        <dbReference type="Proteomes" id="UP000595894"/>
    </source>
</evidence>
<dbReference type="GO" id="GO:0008865">
    <property type="term" value="F:fructokinase activity"/>
    <property type="evidence" value="ECO:0007669"/>
    <property type="project" value="UniProtKB-EC"/>
</dbReference>
<organism evidence="7 8">
    <name type="scientific">Sphingomonas aliaeris</name>
    <dbReference type="NCBI Taxonomy" id="2759526"/>
    <lineage>
        <taxon>Bacteria</taxon>
        <taxon>Pseudomonadati</taxon>
        <taxon>Pseudomonadota</taxon>
        <taxon>Alphaproteobacteria</taxon>
        <taxon>Sphingomonadales</taxon>
        <taxon>Sphingomonadaceae</taxon>
        <taxon>Sphingomonas</taxon>
    </lineage>
</organism>
<dbReference type="SUPFAM" id="SSF53067">
    <property type="entry name" value="Actin-like ATPase domain"/>
    <property type="match status" value="1"/>
</dbReference>
<gene>
    <name evidence="7" type="ORF">H5J25_02210</name>
</gene>
<dbReference type="Proteomes" id="UP000595894">
    <property type="component" value="Chromosome"/>
</dbReference>
<keyword evidence="2" id="KW-0479">Metal-binding</keyword>
<name>A0A974S4J0_9SPHN</name>
<dbReference type="GO" id="GO:0046872">
    <property type="term" value="F:metal ion binding"/>
    <property type="evidence" value="ECO:0007669"/>
    <property type="project" value="UniProtKB-KW"/>
</dbReference>
<evidence type="ECO:0000256" key="5">
    <source>
        <dbReference type="ARBA" id="ARBA00038887"/>
    </source>
</evidence>
<reference evidence="8" key="1">
    <citation type="submission" date="2020-09" db="EMBL/GenBank/DDBJ databases">
        <title>Sphingomonas sp., a new species isolated from pork steak.</title>
        <authorList>
            <person name="Heidler von Heilborn D."/>
        </authorList>
    </citation>
    <scope>NUCLEOTIDE SEQUENCE [LARGE SCALE GENOMIC DNA]</scope>
</reference>
<protein>
    <recommendedName>
        <fullName evidence="5">fructokinase</fullName>
        <ecNumber evidence="5">2.7.1.4</ecNumber>
    </recommendedName>
</protein>
<evidence type="ECO:0000313" key="7">
    <source>
        <dbReference type="EMBL" id="QQV77638.1"/>
    </source>
</evidence>
<dbReference type="RefSeq" id="WP_202094314.1">
    <property type="nucleotide sequence ID" value="NZ_CP061035.1"/>
</dbReference>
<dbReference type="Gene3D" id="3.30.420.40">
    <property type="match status" value="1"/>
</dbReference>
<evidence type="ECO:0000256" key="1">
    <source>
        <dbReference type="ARBA" id="ARBA00001946"/>
    </source>
</evidence>
<evidence type="ECO:0000256" key="2">
    <source>
        <dbReference type="ARBA" id="ARBA00022723"/>
    </source>
</evidence>
<dbReference type="KEGG" id="sari:H5J25_02210"/>
<dbReference type="InterPro" id="IPR043129">
    <property type="entry name" value="ATPase_NBD"/>
</dbReference>
<keyword evidence="3" id="KW-0862">Zinc</keyword>
<dbReference type="AlphaFoldDB" id="A0A974S4J0"/>
<dbReference type="EMBL" id="CP061035">
    <property type="protein sequence ID" value="QQV77638.1"/>
    <property type="molecule type" value="Genomic_DNA"/>
</dbReference>
<accession>A0A974S4J0</accession>
<dbReference type="InterPro" id="IPR000600">
    <property type="entry name" value="ROK"/>
</dbReference>
<keyword evidence="4" id="KW-0460">Magnesium</keyword>
<dbReference type="PANTHER" id="PTHR42742:SF3">
    <property type="entry name" value="FRUCTOKINASE"/>
    <property type="match status" value="1"/>
</dbReference>
<comment type="catalytic activity">
    <reaction evidence="6">
        <text>D-fructose + ATP = D-fructose 6-phosphate + ADP + H(+)</text>
        <dbReference type="Rhea" id="RHEA:16125"/>
        <dbReference type="ChEBI" id="CHEBI:15378"/>
        <dbReference type="ChEBI" id="CHEBI:30616"/>
        <dbReference type="ChEBI" id="CHEBI:37721"/>
        <dbReference type="ChEBI" id="CHEBI:61527"/>
        <dbReference type="ChEBI" id="CHEBI:456216"/>
        <dbReference type="EC" id="2.7.1.4"/>
    </reaction>
</comment>
<keyword evidence="8" id="KW-1185">Reference proteome</keyword>
<evidence type="ECO:0000256" key="6">
    <source>
        <dbReference type="ARBA" id="ARBA00048451"/>
    </source>
</evidence>
<sequence>MIDAPVAIDTDVQCAALAELRNGAGIGLDRLCYVTIGTGIGVGYADRHRMDTDGSRPEAGHIRVPRAPGDEGFAGACPYHHDCLEGLACGPAMAERWDVAAENLPDDHPGWDHQAHYAACLCVNLTYSVRPDRIVLGGGVMERPGLHDRVRAQFDRMMAGYALDRRSADPATFIAPPVLNEPSPGLVGALMLARTVRADDR</sequence>